<comment type="caution">
    <text evidence="3">The sequence shown here is derived from an EMBL/GenBank/DDBJ whole genome shotgun (WGS) entry which is preliminary data.</text>
</comment>
<dbReference type="Pfam" id="PF02037">
    <property type="entry name" value="SAP"/>
    <property type="match status" value="1"/>
</dbReference>
<dbReference type="EMBL" id="JALLAZ020001080">
    <property type="protein sequence ID" value="KAL3781204.1"/>
    <property type="molecule type" value="Genomic_DNA"/>
</dbReference>
<evidence type="ECO:0000313" key="4">
    <source>
        <dbReference type="Proteomes" id="UP001530315"/>
    </source>
</evidence>
<dbReference type="InterPro" id="IPR003034">
    <property type="entry name" value="SAP_dom"/>
</dbReference>
<dbReference type="PROSITE" id="PS50800">
    <property type="entry name" value="SAP"/>
    <property type="match status" value="1"/>
</dbReference>
<keyword evidence="4" id="KW-1185">Reference proteome</keyword>
<accession>A0ABD3NZQ7</accession>
<dbReference type="SUPFAM" id="SSF68906">
    <property type="entry name" value="SAP domain"/>
    <property type="match status" value="1"/>
</dbReference>
<feature type="domain" description="SAP" evidence="2">
    <location>
        <begin position="147"/>
        <end position="181"/>
    </location>
</feature>
<evidence type="ECO:0000256" key="1">
    <source>
        <dbReference type="SAM" id="MobiDB-lite"/>
    </source>
</evidence>
<dbReference type="AlphaFoldDB" id="A0ABD3NZQ7"/>
<dbReference type="Gene3D" id="1.10.720.30">
    <property type="entry name" value="SAP domain"/>
    <property type="match status" value="1"/>
</dbReference>
<dbReference type="Proteomes" id="UP001530315">
    <property type="component" value="Unassembled WGS sequence"/>
</dbReference>
<protein>
    <recommendedName>
        <fullName evidence="2">SAP domain-containing protein</fullName>
    </recommendedName>
</protein>
<sequence>MDSDGSEFGFKPVPDHIDPMTGYTKTGYHKCSNCTAYKYRTGFTKEESKKPAAKRFCNACIEKGADVSRKAPQYPSASKDAVKQPVAKVAPLRDINSMSIKEMKEELQSFGTSTKIMIEKVELVDALATARDTKQSPSSKTLSLEDIYSLKIPGLKEELKARRLPVSGLKAVLQQRLANAVNVSTKATTYDGAEASLKKAPVENTPSTAKTMSQDEKN</sequence>
<evidence type="ECO:0000259" key="2">
    <source>
        <dbReference type="PROSITE" id="PS50800"/>
    </source>
</evidence>
<name>A0ABD3NZQ7_9STRA</name>
<proteinExistence type="predicted"/>
<reference evidence="3 4" key="1">
    <citation type="submission" date="2024-10" db="EMBL/GenBank/DDBJ databases">
        <title>Updated reference genomes for cyclostephanoid diatoms.</title>
        <authorList>
            <person name="Roberts W.R."/>
            <person name="Alverson A.J."/>
        </authorList>
    </citation>
    <scope>NUCLEOTIDE SEQUENCE [LARGE SCALE GENOMIC DNA]</scope>
    <source>
        <strain evidence="3 4">AJA276-08</strain>
    </source>
</reference>
<dbReference type="SMART" id="SM00513">
    <property type="entry name" value="SAP"/>
    <property type="match status" value="2"/>
</dbReference>
<gene>
    <name evidence="3" type="ORF">ACHAW5_007016</name>
</gene>
<organism evidence="3 4">
    <name type="scientific">Stephanodiscus triporus</name>
    <dbReference type="NCBI Taxonomy" id="2934178"/>
    <lineage>
        <taxon>Eukaryota</taxon>
        <taxon>Sar</taxon>
        <taxon>Stramenopiles</taxon>
        <taxon>Ochrophyta</taxon>
        <taxon>Bacillariophyta</taxon>
        <taxon>Coscinodiscophyceae</taxon>
        <taxon>Thalassiosirophycidae</taxon>
        <taxon>Stephanodiscales</taxon>
        <taxon>Stephanodiscaceae</taxon>
        <taxon>Stephanodiscus</taxon>
    </lineage>
</organism>
<dbReference type="InterPro" id="IPR036361">
    <property type="entry name" value="SAP_dom_sf"/>
</dbReference>
<evidence type="ECO:0000313" key="3">
    <source>
        <dbReference type="EMBL" id="KAL3781204.1"/>
    </source>
</evidence>
<feature type="region of interest" description="Disordered" evidence="1">
    <location>
        <begin position="192"/>
        <end position="218"/>
    </location>
</feature>